<evidence type="ECO:0000313" key="2">
    <source>
        <dbReference type="Proteomes" id="UP001062846"/>
    </source>
</evidence>
<organism evidence="1 2">
    <name type="scientific">Rhododendron molle</name>
    <name type="common">Chinese azalea</name>
    <name type="synonym">Azalea mollis</name>
    <dbReference type="NCBI Taxonomy" id="49168"/>
    <lineage>
        <taxon>Eukaryota</taxon>
        <taxon>Viridiplantae</taxon>
        <taxon>Streptophyta</taxon>
        <taxon>Embryophyta</taxon>
        <taxon>Tracheophyta</taxon>
        <taxon>Spermatophyta</taxon>
        <taxon>Magnoliopsida</taxon>
        <taxon>eudicotyledons</taxon>
        <taxon>Gunneridae</taxon>
        <taxon>Pentapetalae</taxon>
        <taxon>asterids</taxon>
        <taxon>Ericales</taxon>
        <taxon>Ericaceae</taxon>
        <taxon>Ericoideae</taxon>
        <taxon>Rhodoreae</taxon>
        <taxon>Rhododendron</taxon>
    </lineage>
</organism>
<dbReference type="EMBL" id="CM046389">
    <property type="protein sequence ID" value="KAI8568734.1"/>
    <property type="molecule type" value="Genomic_DNA"/>
</dbReference>
<gene>
    <name evidence="1" type="ORF">RHMOL_Rhmol02G0223900</name>
</gene>
<comment type="caution">
    <text evidence="1">The sequence shown here is derived from an EMBL/GenBank/DDBJ whole genome shotgun (WGS) entry which is preliminary data.</text>
</comment>
<protein>
    <submittedName>
        <fullName evidence="1">Uncharacterized protein</fullName>
    </submittedName>
</protein>
<name>A0ACC0PUJ5_RHOML</name>
<dbReference type="Proteomes" id="UP001062846">
    <property type="component" value="Chromosome 2"/>
</dbReference>
<accession>A0ACC0PUJ5</accession>
<reference evidence="1" key="1">
    <citation type="submission" date="2022-02" db="EMBL/GenBank/DDBJ databases">
        <title>Plant Genome Project.</title>
        <authorList>
            <person name="Zhang R.-G."/>
        </authorList>
    </citation>
    <scope>NUCLEOTIDE SEQUENCE</scope>
    <source>
        <strain evidence="1">AT1</strain>
    </source>
</reference>
<keyword evidence="2" id="KW-1185">Reference proteome</keyword>
<evidence type="ECO:0000313" key="1">
    <source>
        <dbReference type="EMBL" id="KAI8568734.1"/>
    </source>
</evidence>
<sequence>MDNLAVSAKRARSTISASDGSVPMLSSAISALLSQSPRWGKPDQKAGYVHHPRRCGNVLNWSVIERALFVATFIGFVVTMAIPDFRTQNFCSLRAWRWAILITTAFCGSKLIDIVATTPKREKMQGYVTLALVCLTISAILWLVKILVTKKLELNRYKTIYFERLKSALFFQYVLETFILLPANKMAKELVFAAKVPKKEGSEELFVTSTLDEWDAIDAQNVSALTLMDFIHVIEHTTLHEYMGEILKHKTSISNESQCERAADLMSGEIFNRISGNGV</sequence>
<proteinExistence type="predicted"/>